<dbReference type="EMBL" id="JANZQH010000003">
    <property type="protein sequence ID" value="MCT2407567.1"/>
    <property type="molecule type" value="Genomic_DNA"/>
</dbReference>
<sequence length="160" mass="18191">MMKNLHIPNPCENWETMSSREKGRFCSVCSKCVIDFTEKKSYEIESIFKEKQGEDICGRFFSHQLTVENEKNGPIENKFFQYIPALFRNNKIGLAIVSMILFLTSCSKPKDKGKVATVASGIEKDSLPTNDNFILGAPMIQNDSVAQLHQKDSLQLKHQK</sequence>
<dbReference type="RefSeq" id="WP_259828718.1">
    <property type="nucleotide sequence ID" value="NZ_JANZQH010000003.1"/>
</dbReference>
<protein>
    <recommendedName>
        <fullName evidence="3">Lipoprotein</fullName>
    </recommendedName>
</protein>
<evidence type="ECO:0000313" key="1">
    <source>
        <dbReference type="EMBL" id="MCT2407567.1"/>
    </source>
</evidence>
<keyword evidence="2" id="KW-1185">Reference proteome</keyword>
<organism evidence="1 2">
    <name type="scientific">Chryseobacterium pyrolae</name>
    <dbReference type="NCBI Taxonomy" id="2987481"/>
    <lineage>
        <taxon>Bacteria</taxon>
        <taxon>Pseudomonadati</taxon>
        <taxon>Bacteroidota</taxon>
        <taxon>Flavobacteriia</taxon>
        <taxon>Flavobacteriales</taxon>
        <taxon>Weeksellaceae</taxon>
        <taxon>Chryseobacterium group</taxon>
        <taxon>Chryseobacterium</taxon>
    </lineage>
</organism>
<evidence type="ECO:0000313" key="2">
    <source>
        <dbReference type="Proteomes" id="UP001142057"/>
    </source>
</evidence>
<accession>A0ABT2IG78</accession>
<gene>
    <name evidence="1" type="ORF">NZD88_08465</name>
</gene>
<dbReference type="Proteomes" id="UP001142057">
    <property type="component" value="Unassembled WGS sequence"/>
</dbReference>
<name>A0ABT2IG78_9FLAO</name>
<comment type="caution">
    <text evidence="1">The sequence shown here is derived from an EMBL/GenBank/DDBJ whole genome shotgun (WGS) entry which is preliminary data.</text>
</comment>
<evidence type="ECO:0008006" key="3">
    <source>
        <dbReference type="Google" id="ProtNLM"/>
    </source>
</evidence>
<proteinExistence type="predicted"/>
<reference evidence="1" key="1">
    <citation type="submission" date="2022-08" db="EMBL/GenBank/DDBJ databases">
        <title>Chryseobacterium antibioticum,isolated from the rhizosphere soil of Pyrola in Tibet.</title>
        <authorList>
            <person name="Kan Y."/>
        </authorList>
    </citation>
    <scope>NUCLEOTIDE SEQUENCE</scope>
    <source>
        <strain evidence="1">Pc2-12</strain>
    </source>
</reference>